<dbReference type="KEGG" id="dwd:DSCW_35200"/>
<protein>
    <submittedName>
        <fullName evidence="1">Uncharacterized protein</fullName>
    </submittedName>
</protein>
<reference evidence="1 2" key="1">
    <citation type="submission" date="2019-11" db="EMBL/GenBank/DDBJ databases">
        <title>Comparative genomics of hydrocarbon-degrading Desulfosarcina strains.</title>
        <authorList>
            <person name="Watanabe M."/>
            <person name="Kojima H."/>
            <person name="Fukui M."/>
        </authorList>
    </citation>
    <scope>NUCLEOTIDE SEQUENCE [LARGE SCALE GENOMIC DNA]</scope>
    <source>
        <strain evidence="1 2">PP31</strain>
    </source>
</reference>
<accession>A0A5K7Z8B5</accession>
<evidence type="ECO:0000313" key="2">
    <source>
        <dbReference type="Proteomes" id="UP000427769"/>
    </source>
</evidence>
<dbReference type="Proteomes" id="UP000427769">
    <property type="component" value="Chromosome"/>
</dbReference>
<dbReference type="EMBL" id="AP021875">
    <property type="protein sequence ID" value="BBO76103.1"/>
    <property type="molecule type" value="Genomic_DNA"/>
</dbReference>
<sequence>MAMMAGRSCLDVIVIAVVIRIDRAVALRMLNSAIMAVRSPQQAACCGHGKAENHTPEKKYDQASGKYAHGLYGLPDE</sequence>
<evidence type="ECO:0000313" key="1">
    <source>
        <dbReference type="EMBL" id="BBO76103.1"/>
    </source>
</evidence>
<organism evidence="1 2">
    <name type="scientific">Desulfosarcina widdelii</name>
    <dbReference type="NCBI Taxonomy" id="947919"/>
    <lineage>
        <taxon>Bacteria</taxon>
        <taxon>Pseudomonadati</taxon>
        <taxon>Thermodesulfobacteriota</taxon>
        <taxon>Desulfobacteria</taxon>
        <taxon>Desulfobacterales</taxon>
        <taxon>Desulfosarcinaceae</taxon>
        <taxon>Desulfosarcina</taxon>
    </lineage>
</organism>
<gene>
    <name evidence="1" type="ORF">DSCW_35200</name>
</gene>
<proteinExistence type="predicted"/>
<name>A0A5K7Z8B5_9BACT</name>
<dbReference type="AlphaFoldDB" id="A0A5K7Z8B5"/>
<keyword evidence="2" id="KW-1185">Reference proteome</keyword>